<dbReference type="Proteomes" id="UP001162060">
    <property type="component" value="Unassembled WGS sequence"/>
</dbReference>
<name>A0AAV1ULB3_9STRA</name>
<reference evidence="1" key="1">
    <citation type="submission" date="2024-01" db="EMBL/GenBank/DDBJ databases">
        <authorList>
            <person name="Webb A."/>
        </authorList>
    </citation>
    <scope>NUCLEOTIDE SEQUENCE</scope>
    <source>
        <strain evidence="1">Pm1</strain>
    </source>
</reference>
<protein>
    <submittedName>
        <fullName evidence="1">Uncharacterized protein</fullName>
    </submittedName>
</protein>
<evidence type="ECO:0000313" key="1">
    <source>
        <dbReference type="EMBL" id="CAK7935096.1"/>
    </source>
</evidence>
<gene>
    <name evidence="1" type="ORF">PM001_LOCUS20246</name>
</gene>
<comment type="caution">
    <text evidence="1">The sequence shown here is derived from an EMBL/GenBank/DDBJ whole genome shotgun (WGS) entry which is preliminary data.</text>
</comment>
<organism evidence="1 2">
    <name type="scientific">Peronospora matthiolae</name>
    <dbReference type="NCBI Taxonomy" id="2874970"/>
    <lineage>
        <taxon>Eukaryota</taxon>
        <taxon>Sar</taxon>
        <taxon>Stramenopiles</taxon>
        <taxon>Oomycota</taxon>
        <taxon>Peronosporomycetes</taxon>
        <taxon>Peronosporales</taxon>
        <taxon>Peronosporaceae</taxon>
        <taxon>Peronospora</taxon>
    </lineage>
</organism>
<proteinExistence type="predicted"/>
<dbReference type="AlphaFoldDB" id="A0AAV1ULB3"/>
<accession>A0AAV1ULB3</accession>
<dbReference type="EMBL" id="CAKLBY020000221">
    <property type="protein sequence ID" value="CAK7935096.1"/>
    <property type="molecule type" value="Genomic_DNA"/>
</dbReference>
<sequence length="61" mass="6703">MSYTSTEAEISKCVQLPESGRGIYTKEDDSVAAPPVPLWNAVSMLAELKAFWLQLERSSLG</sequence>
<evidence type="ECO:0000313" key="2">
    <source>
        <dbReference type="Proteomes" id="UP001162060"/>
    </source>
</evidence>